<proteinExistence type="predicted"/>
<evidence type="ECO:0000313" key="2">
    <source>
        <dbReference type="Proteomes" id="UP000299102"/>
    </source>
</evidence>
<comment type="caution">
    <text evidence="1">The sequence shown here is derived from an EMBL/GenBank/DDBJ whole genome shotgun (WGS) entry which is preliminary data.</text>
</comment>
<dbReference type="AlphaFoldDB" id="A0A4C2AA24"/>
<dbReference type="EMBL" id="BGZK01002671">
    <property type="protein sequence ID" value="GBP95717.1"/>
    <property type="molecule type" value="Genomic_DNA"/>
</dbReference>
<keyword evidence="2" id="KW-1185">Reference proteome</keyword>
<reference evidence="1 2" key="1">
    <citation type="journal article" date="2019" name="Commun. Biol.">
        <title>The bagworm genome reveals a unique fibroin gene that provides high tensile strength.</title>
        <authorList>
            <person name="Kono N."/>
            <person name="Nakamura H."/>
            <person name="Ohtoshi R."/>
            <person name="Tomita M."/>
            <person name="Numata K."/>
            <person name="Arakawa K."/>
        </authorList>
    </citation>
    <scope>NUCLEOTIDE SEQUENCE [LARGE SCALE GENOMIC DNA]</scope>
</reference>
<sequence length="152" mass="17175">MLRFLRDDVIEFCLEDIPSDGESICSEDLHREPQNDQQIDMLLGDIIGEISQDSFEEEDNELYMELQTSTRPDLESLSLKEFRRSIYQALLAPSFVNRRKHSLVDSPRSSGIPSPVPVVIKQHKPLCLTRSALRAVGINRSAVLPEDVPAAK</sequence>
<dbReference type="OrthoDB" id="7484161at2759"/>
<protein>
    <submittedName>
        <fullName evidence="1">Uncharacterized protein</fullName>
    </submittedName>
</protein>
<gene>
    <name evidence="1" type="ORF">EVAR_70145_1</name>
</gene>
<dbReference type="Proteomes" id="UP000299102">
    <property type="component" value="Unassembled WGS sequence"/>
</dbReference>
<name>A0A4C2AA24_EUMVA</name>
<evidence type="ECO:0000313" key="1">
    <source>
        <dbReference type="EMBL" id="GBP95717.1"/>
    </source>
</evidence>
<accession>A0A4C2AA24</accession>
<organism evidence="1 2">
    <name type="scientific">Eumeta variegata</name>
    <name type="common">Bagworm moth</name>
    <name type="synonym">Eumeta japonica</name>
    <dbReference type="NCBI Taxonomy" id="151549"/>
    <lineage>
        <taxon>Eukaryota</taxon>
        <taxon>Metazoa</taxon>
        <taxon>Ecdysozoa</taxon>
        <taxon>Arthropoda</taxon>
        <taxon>Hexapoda</taxon>
        <taxon>Insecta</taxon>
        <taxon>Pterygota</taxon>
        <taxon>Neoptera</taxon>
        <taxon>Endopterygota</taxon>
        <taxon>Lepidoptera</taxon>
        <taxon>Glossata</taxon>
        <taxon>Ditrysia</taxon>
        <taxon>Tineoidea</taxon>
        <taxon>Psychidae</taxon>
        <taxon>Oiketicinae</taxon>
        <taxon>Eumeta</taxon>
    </lineage>
</organism>